<protein>
    <submittedName>
        <fullName evidence="2">Uncharacterized protein</fullName>
    </submittedName>
</protein>
<comment type="caution">
    <text evidence="2">The sequence shown here is derived from an EMBL/GenBank/DDBJ whole genome shotgun (WGS) entry which is preliminary data.</text>
</comment>
<accession>A0A1A9MA95</accession>
<evidence type="ECO:0000256" key="1">
    <source>
        <dbReference type="SAM" id="Phobius"/>
    </source>
</evidence>
<keyword evidence="1" id="KW-1133">Transmembrane helix</keyword>
<dbReference type="Proteomes" id="UP000077659">
    <property type="component" value="Unassembled WGS sequence"/>
</dbReference>
<organism evidence="2 3">
    <name type="scientific">Xanthomonas floridensis</name>
    <dbReference type="NCBI Taxonomy" id="1843580"/>
    <lineage>
        <taxon>Bacteria</taxon>
        <taxon>Pseudomonadati</taxon>
        <taxon>Pseudomonadota</taxon>
        <taxon>Gammaproteobacteria</taxon>
        <taxon>Lysobacterales</taxon>
        <taxon>Lysobacteraceae</taxon>
        <taxon>Xanthomonas</taxon>
    </lineage>
</organism>
<name>A0A1A9MA95_9XANT</name>
<evidence type="ECO:0000313" key="2">
    <source>
        <dbReference type="EMBL" id="OAG67128.1"/>
    </source>
</evidence>
<keyword evidence="1" id="KW-0472">Membrane</keyword>
<sequence>MLDQLPACKTSANTSRQGAVIVFLKFADLIAQAAFLWRLLFQWNLVFVRIWIWCAVHRHGEHGHLAIDVWSEMHG</sequence>
<keyword evidence="1" id="KW-0812">Transmembrane</keyword>
<feature type="transmembrane region" description="Helical" evidence="1">
    <location>
        <begin position="20"/>
        <end position="41"/>
    </location>
</feature>
<gene>
    <name evidence="2" type="ORF">A7D17_19065</name>
</gene>
<proteinExistence type="predicted"/>
<dbReference type="EMBL" id="LXNG01000020">
    <property type="protein sequence ID" value="OAG67128.1"/>
    <property type="molecule type" value="Genomic_DNA"/>
</dbReference>
<evidence type="ECO:0000313" key="3">
    <source>
        <dbReference type="Proteomes" id="UP000077659"/>
    </source>
</evidence>
<reference evidence="2 3" key="1">
    <citation type="submission" date="2016-05" db="EMBL/GenBank/DDBJ databases">
        <title>Pathogenic, phenotypic and molecular characterisation of Xanthomonas nasturtii sp. nov. and Xanthomonas floridensis sp. nov., new species of Xanthomonas associated with watercress production in Florida.</title>
        <authorList>
            <person name="Vicente J.G."/>
            <person name="Rothwell S."/>
            <person name="Holub E.B."/>
            <person name="Studholme D.J."/>
        </authorList>
    </citation>
    <scope>NUCLEOTIDE SEQUENCE [LARGE SCALE GENOMIC DNA]</scope>
    <source>
        <strain evidence="2 3">WHRI 8848</strain>
    </source>
</reference>
<dbReference type="AlphaFoldDB" id="A0A1A9MA95"/>